<dbReference type="EMBL" id="CP143423">
    <property type="protein sequence ID" value="WVX50340.1"/>
    <property type="molecule type" value="Genomic_DNA"/>
</dbReference>
<evidence type="ECO:0000313" key="2">
    <source>
        <dbReference type="EMBL" id="WVX50340.1"/>
    </source>
</evidence>
<name>A0ABZ2BY00_9RHOB</name>
<reference evidence="3" key="2">
    <citation type="submission" date="2024-01" db="EMBL/GenBank/DDBJ databases">
        <title>Roseobacter fucihabitans sp. nov., isolated from the brown alga Fucus spiralis.</title>
        <authorList>
            <person name="Hahnke S."/>
            <person name="Berger M."/>
            <person name="Schlingloff A."/>
            <person name="Athale I."/>
            <person name="Neumann-Schaal M."/>
            <person name="Adenaya A."/>
            <person name="Poehlein A."/>
            <person name="Daniel R."/>
            <person name="Pertersen J."/>
            <person name="Brinkhoff T."/>
        </authorList>
    </citation>
    <scope>NUCLEOTIDE SEQUENCE [LARGE SCALE GENOMIC DNA]</scope>
    <source>
        <strain evidence="3">B14</strain>
    </source>
</reference>
<sequence>MNLDNLKEIHALVEARYETRRQAFQRLVKKENDLRQELRRLDDQARSANLQGDTDMQTIGADVIWKAWVGKAKTSLNIKLALILAEKEQHIRQVKQAYGKVIAAEKLIGDLSREQIKRVEKKSLDDAMIAAIFGSSSSQTSSD</sequence>
<accession>A0ABZ2BY00</accession>
<feature type="coiled-coil region" evidence="1">
    <location>
        <begin position="24"/>
        <end position="51"/>
    </location>
</feature>
<dbReference type="RefSeq" id="WP_187432306.1">
    <property type="nucleotide sequence ID" value="NZ_CP143423.1"/>
</dbReference>
<evidence type="ECO:0000313" key="3">
    <source>
        <dbReference type="Proteomes" id="UP001318682"/>
    </source>
</evidence>
<keyword evidence="1" id="KW-0175">Coiled coil</keyword>
<organism evidence="2 3">
    <name type="scientific">Roseobacter fucihabitans</name>
    <dbReference type="NCBI Taxonomy" id="1537242"/>
    <lineage>
        <taxon>Bacteria</taxon>
        <taxon>Pseudomonadati</taxon>
        <taxon>Pseudomonadota</taxon>
        <taxon>Alphaproteobacteria</taxon>
        <taxon>Rhodobacterales</taxon>
        <taxon>Roseobacteraceae</taxon>
        <taxon>Roseobacter</taxon>
    </lineage>
</organism>
<proteinExistence type="predicted"/>
<reference evidence="2 3" key="1">
    <citation type="submission" date="2015-07" db="EMBL/GenBank/DDBJ databases">
        <authorList>
            <person name="Voget S."/>
            <person name="Dogs M."/>
            <person name="Brinkhoff T.H."/>
            <person name="Daniel R."/>
        </authorList>
    </citation>
    <scope>NUCLEOTIDE SEQUENCE [LARGE SCALE GENOMIC DNA]</scope>
    <source>
        <strain evidence="2 3">B14</strain>
    </source>
</reference>
<gene>
    <name evidence="2" type="ORF">ROLI_034370</name>
</gene>
<protein>
    <recommendedName>
        <fullName evidence="4">Flagellar FliJ protein</fullName>
    </recommendedName>
</protein>
<evidence type="ECO:0000256" key="1">
    <source>
        <dbReference type="SAM" id="Coils"/>
    </source>
</evidence>
<keyword evidence="3" id="KW-1185">Reference proteome</keyword>
<evidence type="ECO:0008006" key="4">
    <source>
        <dbReference type="Google" id="ProtNLM"/>
    </source>
</evidence>
<dbReference type="Proteomes" id="UP001318682">
    <property type="component" value="Chromosome"/>
</dbReference>